<gene>
    <name evidence="1" type="ORF">Pmi06nite_80810</name>
</gene>
<reference evidence="1 2" key="1">
    <citation type="submission" date="2021-01" db="EMBL/GenBank/DDBJ databases">
        <title>Whole genome shotgun sequence of Planotetraspora mira NBRC 15435.</title>
        <authorList>
            <person name="Komaki H."/>
            <person name="Tamura T."/>
        </authorList>
    </citation>
    <scope>NUCLEOTIDE SEQUENCE [LARGE SCALE GENOMIC DNA]</scope>
    <source>
        <strain evidence="1 2">NBRC 15435</strain>
    </source>
</reference>
<proteinExistence type="predicted"/>
<comment type="caution">
    <text evidence="1">The sequence shown here is derived from an EMBL/GenBank/DDBJ whole genome shotgun (WGS) entry which is preliminary data.</text>
</comment>
<dbReference type="Proteomes" id="UP000650628">
    <property type="component" value="Unassembled WGS sequence"/>
</dbReference>
<organism evidence="1 2">
    <name type="scientific">Planotetraspora mira</name>
    <dbReference type="NCBI Taxonomy" id="58121"/>
    <lineage>
        <taxon>Bacteria</taxon>
        <taxon>Bacillati</taxon>
        <taxon>Actinomycetota</taxon>
        <taxon>Actinomycetes</taxon>
        <taxon>Streptosporangiales</taxon>
        <taxon>Streptosporangiaceae</taxon>
        <taxon>Planotetraspora</taxon>
    </lineage>
</organism>
<sequence length="57" mass="5986">MYRLIGGGELRAVDVAPRGSLKPKARVRADALQAYIEAQTSTGCKSLAVTGRRPTGA</sequence>
<dbReference type="AlphaFoldDB" id="A0A8J3XBW1"/>
<name>A0A8J3XBW1_9ACTN</name>
<accession>A0A8J3XBW1</accession>
<evidence type="ECO:0000313" key="2">
    <source>
        <dbReference type="Proteomes" id="UP000650628"/>
    </source>
</evidence>
<keyword evidence="2" id="KW-1185">Reference proteome</keyword>
<protein>
    <submittedName>
        <fullName evidence="1">Uncharacterized protein</fullName>
    </submittedName>
</protein>
<dbReference type="EMBL" id="BOOO01000053">
    <property type="protein sequence ID" value="GII34639.1"/>
    <property type="molecule type" value="Genomic_DNA"/>
</dbReference>
<evidence type="ECO:0000313" key="1">
    <source>
        <dbReference type="EMBL" id="GII34639.1"/>
    </source>
</evidence>